<evidence type="ECO:0000313" key="1">
    <source>
        <dbReference type="EMBL" id="SFV85321.1"/>
    </source>
</evidence>
<accession>A0A1W1DUM4</accession>
<protein>
    <submittedName>
        <fullName evidence="1">Uncharacterized protein</fullName>
    </submittedName>
</protein>
<reference evidence="1" key="1">
    <citation type="submission" date="2016-10" db="EMBL/GenBank/DDBJ databases">
        <authorList>
            <person name="de Groot N.N."/>
        </authorList>
    </citation>
    <scope>NUCLEOTIDE SEQUENCE</scope>
</reference>
<dbReference type="EMBL" id="FPHY01000021">
    <property type="protein sequence ID" value="SFV85321.1"/>
    <property type="molecule type" value="Genomic_DNA"/>
</dbReference>
<dbReference type="AlphaFoldDB" id="A0A1W1DUM4"/>
<sequence>MKHIKQLFSYPKTRQIAGYSPYFWIGKVLFSAFPKLHWSFWGCPYGI</sequence>
<gene>
    <name evidence="1" type="ORF">MNB_SUP05-SYMBIONT-4-21</name>
</gene>
<proteinExistence type="predicted"/>
<name>A0A1W1DUM4_9ZZZZ</name>
<organism evidence="1">
    <name type="scientific">hydrothermal vent metagenome</name>
    <dbReference type="NCBI Taxonomy" id="652676"/>
    <lineage>
        <taxon>unclassified sequences</taxon>
        <taxon>metagenomes</taxon>
        <taxon>ecological metagenomes</taxon>
    </lineage>
</organism>